<dbReference type="GO" id="GO:0016020">
    <property type="term" value="C:membrane"/>
    <property type="evidence" value="ECO:0007669"/>
    <property type="project" value="UniProtKB-SubCell"/>
</dbReference>
<keyword evidence="3 8" id="KW-0812">Transmembrane</keyword>
<dbReference type="STRING" id="885580.ENSFDAP00000004504"/>
<sequence>MLPLVRGGDSVAVLTVWLPHPQLLGFSVATMEVLNYFGEHFAIISQVSLERNPYDAVHHWAFYVGISLAGLLILGASLSTTAAVKEAQGLMAGGFLCFVLVFCALLQVAYWRFRNPTQVEDAMLDTYDLVYDQAVRSPSSIRLQELAAIQDTFLCCGKRSPFGILERSEADLCQGEEAAREDCLQSIQSFLRTHQNIISMLSSAGLALTVYSMLLSSFLWFAILSGYNLDRKGTYTVTPRGEDTYQAVDLERLKGVVLHMEGPRKGKRLTRHMGSL</sequence>
<feature type="transmembrane region" description="Helical" evidence="8">
    <location>
        <begin position="90"/>
        <end position="113"/>
    </location>
</feature>
<evidence type="ECO:0000256" key="5">
    <source>
        <dbReference type="ARBA" id="ARBA00023136"/>
    </source>
</evidence>
<dbReference type="SUPFAM" id="SSF48652">
    <property type="entry name" value="Tetraspanin"/>
    <property type="match status" value="1"/>
</dbReference>
<proteinExistence type="inferred from homology"/>
<accession>A0A091DZP6</accession>
<dbReference type="eggNOG" id="ENOG502S0ED">
    <property type="taxonomic scope" value="Eukaryota"/>
</dbReference>
<comment type="subcellular location">
    <subcellularLocation>
        <location evidence="1">Membrane</location>
        <topology evidence="1">Multi-pass membrane protein</topology>
    </subcellularLocation>
</comment>
<dbReference type="FunFam" id="1.10.1450.10:FF:000022">
    <property type="entry name" value="Tetraspanin 32"/>
    <property type="match status" value="1"/>
</dbReference>
<dbReference type="InterPro" id="IPR042782">
    <property type="entry name" value="PHEMX_LEL"/>
</dbReference>
<feature type="transmembrane region" description="Helical" evidence="8">
    <location>
        <begin position="60"/>
        <end position="78"/>
    </location>
</feature>
<evidence type="ECO:0000256" key="2">
    <source>
        <dbReference type="ARBA" id="ARBA00006840"/>
    </source>
</evidence>
<evidence type="ECO:0000256" key="1">
    <source>
        <dbReference type="ARBA" id="ARBA00004141"/>
    </source>
</evidence>
<protein>
    <recommendedName>
        <fullName evidence="6">Tetraspanin-32</fullName>
    </recommendedName>
    <alternativeName>
        <fullName evidence="7">Protein Phemx</fullName>
    </alternativeName>
</protein>
<keyword evidence="5 8" id="KW-0472">Membrane</keyword>
<dbReference type="Proteomes" id="UP000028990">
    <property type="component" value="Unassembled WGS sequence"/>
</dbReference>
<feature type="transmembrane region" description="Helical" evidence="8">
    <location>
        <begin position="197"/>
        <end position="223"/>
    </location>
</feature>
<dbReference type="InterPro" id="IPR008952">
    <property type="entry name" value="Tetraspanin_EC2_sf"/>
</dbReference>
<dbReference type="EMBL" id="KN122776">
    <property type="protein sequence ID" value="KFO28276.1"/>
    <property type="molecule type" value="Genomic_DNA"/>
</dbReference>
<evidence type="ECO:0000256" key="6">
    <source>
        <dbReference type="ARBA" id="ARBA00073350"/>
    </source>
</evidence>
<comment type="similarity">
    <text evidence="2">Belongs to the tetraspanin (TM4SF) family.</text>
</comment>
<evidence type="ECO:0000256" key="4">
    <source>
        <dbReference type="ARBA" id="ARBA00022989"/>
    </source>
</evidence>
<evidence type="ECO:0000313" key="10">
    <source>
        <dbReference type="Proteomes" id="UP000028990"/>
    </source>
</evidence>
<evidence type="ECO:0000256" key="8">
    <source>
        <dbReference type="SAM" id="Phobius"/>
    </source>
</evidence>
<reference evidence="9 10" key="1">
    <citation type="submission" date="2013-11" db="EMBL/GenBank/DDBJ databases">
        <title>The Damaraland mole rat (Fukomys damarensis) genome and evolution of African mole rats.</title>
        <authorList>
            <person name="Gladyshev V.N."/>
            <person name="Fang X."/>
        </authorList>
    </citation>
    <scope>NUCLEOTIDE SEQUENCE [LARGE SCALE GENOMIC DNA]</scope>
    <source>
        <tissue evidence="9">Liver</tissue>
    </source>
</reference>
<dbReference type="InterPro" id="IPR018499">
    <property type="entry name" value="Tetraspanin/Peripherin"/>
</dbReference>
<evidence type="ECO:0000313" key="9">
    <source>
        <dbReference type="EMBL" id="KFO28276.1"/>
    </source>
</evidence>
<name>A0A091DZP6_FUKDA</name>
<keyword evidence="10" id="KW-1185">Reference proteome</keyword>
<dbReference type="Pfam" id="PF00335">
    <property type="entry name" value="Tetraspanin"/>
    <property type="match status" value="1"/>
</dbReference>
<dbReference type="AlphaFoldDB" id="A0A091DZP6"/>
<evidence type="ECO:0000256" key="3">
    <source>
        <dbReference type="ARBA" id="ARBA00022692"/>
    </source>
</evidence>
<organism evidence="9 10">
    <name type="scientific">Fukomys damarensis</name>
    <name type="common">Damaraland mole rat</name>
    <name type="synonym">Cryptomys damarensis</name>
    <dbReference type="NCBI Taxonomy" id="885580"/>
    <lineage>
        <taxon>Eukaryota</taxon>
        <taxon>Metazoa</taxon>
        <taxon>Chordata</taxon>
        <taxon>Craniata</taxon>
        <taxon>Vertebrata</taxon>
        <taxon>Euteleostomi</taxon>
        <taxon>Mammalia</taxon>
        <taxon>Eutheria</taxon>
        <taxon>Euarchontoglires</taxon>
        <taxon>Glires</taxon>
        <taxon>Rodentia</taxon>
        <taxon>Hystricomorpha</taxon>
        <taxon>Bathyergidae</taxon>
        <taxon>Fukomys</taxon>
    </lineage>
</organism>
<dbReference type="OMA" id="WAFCTSI"/>
<gene>
    <name evidence="9" type="ORF">H920_10137</name>
</gene>
<dbReference type="GO" id="GO:0023052">
    <property type="term" value="P:signaling"/>
    <property type="evidence" value="ECO:0007669"/>
    <property type="project" value="UniProtKB-ARBA"/>
</dbReference>
<evidence type="ECO:0000256" key="7">
    <source>
        <dbReference type="ARBA" id="ARBA00077406"/>
    </source>
</evidence>
<dbReference type="GO" id="GO:0007154">
    <property type="term" value="P:cell communication"/>
    <property type="evidence" value="ECO:0007669"/>
    <property type="project" value="UniProtKB-ARBA"/>
</dbReference>
<keyword evidence="4 8" id="KW-1133">Transmembrane helix</keyword>
<dbReference type="Gene3D" id="1.10.1450.10">
    <property type="entry name" value="Tetraspanin"/>
    <property type="match status" value="1"/>
</dbReference>
<dbReference type="CDD" id="cd03153">
    <property type="entry name" value="PHEMX_like_LEL"/>
    <property type="match status" value="1"/>
</dbReference>